<feature type="signal peptide" evidence="2">
    <location>
        <begin position="1"/>
        <end position="23"/>
    </location>
</feature>
<dbReference type="Pfam" id="PF04773">
    <property type="entry name" value="FecR"/>
    <property type="match status" value="1"/>
</dbReference>
<gene>
    <name evidence="4" type="ORF">ACFPPD_15030</name>
</gene>
<dbReference type="EMBL" id="JBHSMH010000049">
    <property type="protein sequence ID" value="MFC5470028.1"/>
    <property type="molecule type" value="Genomic_DNA"/>
</dbReference>
<comment type="caution">
    <text evidence="4">The sequence shown here is derived from an EMBL/GenBank/DDBJ whole genome shotgun (WGS) entry which is preliminary data.</text>
</comment>
<accession>A0ABW0LWC0</accession>
<feature type="compositionally biased region" description="Basic and acidic residues" evidence="1">
    <location>
        <begin position="333"/>
        <end position="373"/>
    </location>
</feature>
<dbReference type="Gene3D" id="2.60.40.60">
    <property type="entry name" value="Cadherins"/>
    <property type="match status" value="1"/>
</dbReference>
<proteinExistence type="predicted"/>
<feature type="compositionally biased region" description="Low complexity" evidence="1">
    <location>
        <begin position="401"/>
        <end position="430"/>
    </location>
</feature>
<dbReference type="InterPro" id="IPR002126">
    <property type="entry name" value="Cadherin-like_dom"/>
</dbReference>
<keyword evidence="5" id="KW-1185">Reference proteome</keyword>
<organism evidence="4 5">
    <name type="scientific">Cohnella suwonensis</name>
    <dbReference type="NCBI Taxonomy" id="696072"/>
    <lineage>
        <taxon>Bacteria</taxon>
        <taxon>Bacillati</taxon>
        <taxon>Bacillota</taxon>
        <taxon>Bacilli</taxon>
        <taxon>Bacillales</taxon>
        <taxon>Paenibacillaceae</taxon>
        <taxon>Cohnella</taxon>
    </lineage>
</organism>
<dbReference type="Gene3D" id="2.60.120.1440">
    <property type="match status" value="1"/>
</dbReference>
<sequence length="860" mass="91960">MIKKVIPILLSFLIGISAIGSFAGEASAASSRVAVIKEMKGTVKVKKAGGSKEFTAFAKMSLSEGDILAVGANGSAVLAFANGTSEDDRMTVSANSTLTFSKLSNSKGTTTKVSLYNGKAWVDVKSISSKDDEFTLETPTAIMGVRGTHLLVTVDPVSGATHLTVAAGVVNTKTTDPLNPDEQNVYPTQNALISKDDKEQSEVTIAAADVELLMKQSDGTIASAILKAAGEIQIENDRKMDQYLDELAPPNNDPEKDRVITNVENILGAIADQALSNGLITQTRLKEILAEVKAQSGTDIDLNKKTISLSDEEKRQQEEQRKKDEEARLRALEQKEQEEKERQQQLVEKLEKERKEKEEENKKKLKEKNKEATEQYEQQLSEAERKRFEEENRQRDLEQNAGSATSTSGSTSTVNPSASPSGSPSGIPSPDIAVLDSITIKPTTVPIESYPQVSMVSGTTNYSLSDVANGIRSMLMTPVAHAGASVAEMKVNGEEVNPSSYFSLIPGDNSITFKVIEVANPEHYNTYTFTVNRAVSSNASISEIMVEGYDSASPLPSMSELTAIASPGAAGTYVVIAPSAIKSVAIQLLTSDVDATVEYEGTILSTKKTGRVDIPAGGTKNFTFSVKASNQSTTTTYTVIVDGVNGNATLSGIEVKAPTGLSFAIPTPPSYTMIGNVDETVEQIKINPAATRPGSKVEVLSGACASMFCPVDSEGYFAVDLKEVHRETEIAVKVTASNSSTIIVYYVKVKRGILNNDPSGISLNPYPPTIAENLPIDAIVGTLAGIDLDAGDTFSYALVSGAGDADNASFQIVGNQLKSAQIFDYEVKSSYLIRIRVTDQVGFYFDQAYTVNITDVPEGA</sequence>
<dbReference type="PANTHER" id="PTHR38731:SF1">
    <property type="entry name" value="FECR PROTEIN DOMAIN-CONTAINING PROTEIN"/>
    <property type="match status" value="1"/>
</dbReference>
<dbReference type="Proteomes" id="UP001596105">
    <property type="component" value="Unassembled WGS sequence"/>
</dbReference>
<dbReference type="CDD" id="cd11304">
    <property type="entry name" value="Cadherin_repeat"/>
    <property type="match status" value="1"/>
</dbReference>
<evidence type="ECO:0000256" key="1">
    <source>
        <dbReference type="SAM" id="MobiDB-lite"/>
    </source>
</evidence>
<evidence type="ECO:0000313" key="5">
    <source>
        <dbReference type="Proteomes" id="UP001596105"/>
    </source>
</evidence>
<feature type="region of interest" description="Disordered" evidence="1">
    <location>
        <begin position="333"/>
        <end position="430"/>
    </location>
</feature>
<name>A0ABW0LWC0_9BACL</name>
<dbReference type="SUPFAM" id="SSF49313">
    <property type="entry name" value="Cadherin-like"/>
    <property type="match status" value="1"/>
</dbReference>
<evidence type="ECO:0000256" key="2">
    <source>
        <dbReference type="SAM" id="SignalP"/>
    </source>
</evidence>
<dbReference type="InterPro" id="IPR015919">
    <property type="entry name" value="Cadherin-like_sf"/>
</dbReference>
<dbReference type="PANTHER" id="PTHR38731">
    <property type="entry name" value="LIPL45-RELATED LIPOPROTEIN-RELATED"/>
    <property type="match status" value="1"/>
</dbReference>
<dbReference type="InterPro" id="IPR006860">
    <property type="entry name" value="FecR"/>
</dbReference>
<feature type="compositionally biased region" description="Basic and acidic residues" evidence="1">
    <location>
        <begin position="382"/>
        <end position="398"/>
    </location>
</feature>
<dbReference type="RefSeq" id="WP_209749384.1">
    <property type="nucleotide sequence ID" value="NZ_JBHSMH010000049.1"/>
</dbReference>
<dbReference type="InterPro" id="IPR025883">
    <property type="entry name" value="Cadherin-like_domain"/>
</dbReference>
<reference evidence="5" key="1">
    <citation type="journal article" date="2019" name="Int. J. Syst. Evol. Microbiol.">
        <title>The Global Catalogue of Microorganisms (GCM) 10K type strain sequencing project: providing services to taxonomists for standard genome sequencing and annotation.</title>
        <authorList>
            <consortium name="The Broad Institute Genomics Platform"/>
            <consortium name="The Broad Institute Genome Sequencing Center for Infectious Disease"/>
            <person name="Wu L."/>
            <person name="Ma J."/>
        </authorList>
    </citation>
    <scope>NUCLEOTIDE SEQUENCE [LARGE SCALE GENOMIC DNA]</scope>
    <source>
        <strain evidence="5">CCUG 57113</strain>
    </source>
</reference>
<dbReference type="PROSITE" id="PS50268">
    <property type="entry name" value="CADHERIN_2"/>
    <property type="match status" value="1"/>
</dbReference>
<keyword evidence="2" id="KW-0732">Signal</keyword>
<evidence type="ECO:0000259" key="3">
    <source>
        <dbReference type="PROSITE" id="PS50268"/>
    </source>
</evidence>
<protein>
    <submittedName>
        <fullName evidence="4">Cadherin-like beta sandwich domain-containing protein</fullName>
    </submittedName>
</protein>
<evidence type="ECO:0000313" key="4">
    <source>
        <dbReference type="EMBL" id="MFC5470028.1"/>
    </source>
</evidence>
<feature type="chain" id="PRO_5045338392" evidence="2">
    <location>
        <begin position="24"/>
        <end position="860"/>
    </location>
</feature>
<dbReference type="Pfam" id="PF12733">
    <property type="entry name" value="Cadherin-like"/>
    <property type="match status" value="1"/>
</dbReference>
<feature type="domain" description="Cadherin" evidence="3">
    <location>
        <begin position="762"/>
        <end position="860"/>
    </location>
</feature>